<name>A0A927E8K1_9HYPH</name>
<dbReference type="Proteomes" id="UP000619295">
    <property type="component" value="Unassembled WGS sequence"/>
</dbReference>
<gene>
    <name evidence="1" type="ORF">IED13_13590</name>
</gene>
<dbReference type="EMBL" id="JACXWY010000007">
    <property type="protein sequence ID" value="MBD3846738.1"/>
    <property type="molecule type" value="Genomic_DNA"/>
</dbReference>
<sequence>MLGAVLLSAIPVRAQYYEPYRPAPPSYDDEDEAPVRPYGYGYGRRYYRPAYGNLCVTGRGECPTPPLPYGSSCGCYIPGFGNKRGIVQ</sequence>
<keyword evidence="2" id="KW-1185">Reference proteome</keyword>
<accession>A0A927E8K1</accession>
<evidence type="ECO:0000313" key="2">
    <source>
        <dbReference type="Proteomes" id="UP000619295"/>
    </source>
</evidence>
<reference evidence="1" key="1">
    <citation type="submission" date="2020-09" db="EMBL/GenBank/DDBJ databases">
        <title>Bosea spartocytisi sp. nov. a root nodule endophyte of Spartocytisus supranubius in the high mountain ecosystem fo the Teide National Park (Canary Islands, Spain).</title>
        <authorList>
            <person name="Pulido-Suarez L."/>
            <person name="Peix A."/>
            <person name="Igual J.M."/>
            <person name="Socas-Perez N."/>
            <person name="Velazquez E."/>
            <person name="Flores-Felix J.D."/>
            <person name="Leon-Barrios M."/>
        </authorList>
    </citation>
    <scope>NUCLEOTIDE SEQUENCE</scope>
    <source>
        <strain evidence="1">SSUT16</strain>
    </source>
</reference>
<comment type="caution">
    <text evidence="1">The sequence shown here is derived from an EMBL/GenBank/DDBJ whole genome shotgun (WGS) entry which is preliminary data.</text>
</comment>
<organism evidence="1 2">
    <name type="scientific">Bosea spartocytisi</name>
    <dbReference type="NCBI Taxonomy" id="2773451"/>
    <lineage>
        <taxon>Bacteria</taxon>
        <taxon>Pseudomonadati</taxon>
        <taxon>Pseudomonadota</taxon>
        <taxon>Alphaproteobacteria</taxon>
        <taxon>Hyphomicrobiales</taxon>
        <taxon>Boseaceae</taxon>
        <taxon>Bosea</taxon>
    </lineage>
</organism>
<evidence type="ECO:0000313" key="1">
    <source>
        <dbReference type="EMBL" id="MBD3846738.1"/>
    </source>
</evidence>
<protein>
    <submittedName>
        <fullName evidence="1">Uncharacterized protein</fullName>
    </submittedName>
</protein>
<proteinExistence type="predicted"/>
<dbReference type="AlphaFoldDB" id="A0A927E8K1"/>